<dbReference type="Proteomes" id="UP000234323">
    <property type="component" value="Unassembled WGS sequence"/>
</dbReference>
<accession>A0A2I1HMY7</accession>
<dbReference type="EMBL" id="LLXI01004097">
    <property type="protein sequence ID" value="PKY60256.1"/>
    <property type="molecule type" value="Genomic_DNA"/>
</dbReference>
<organism evidence="1 2">
    <name type="scientific">Rhizophagus irregularis</name>
    <dbReference type="NCBI Taxonomy" id="588596"/>
    <lineage>
        <taxon>Eukaryota</taxon>
        <taxon>Fungi</taxon>
        <taxon>Fungi incertae sedis</taxon>
        <taxon>Mucoromycota</taxon>
        <taxon>Glomeromycotina</taxon>
        <taxon>Glomeromycetes</taxon>
        <taxon>Glomerales</taxon>
        <taxon>Glomeraceae</taxon>
        <taxon>Rhizophagus</taxon>
    </lineage>
</organism>
<gene>
    <name evidence="1" type="ORF">RhiirA4_483761</name>
</gene>
<proteinExistence type="predicted"/>
<reference evidence="1 2" key="1">
    <citation type="submission" date="2015-10" db="EMBL/GenBank/DDBJ databases">
        <title>Genome analyses suggest a sexual origin of heterokaryosis in a supposedly ancient asexual fungus.</title>
        <authorList>
            <person name="Ropars J."/>
            <person name="Sedzielewska K."/>
            <person name="Noel J."/>
            <person name="Charron P."/>
            <person name="Farinelli L."/>
            <person name="Marton T."/>
            <person name="Kruger M."/>
            <person name="Pelin A."/>
            <person name="Brachmann A."/>
            <person name="Corradi N."/>
        </authorList>
    </citation>
    <scope>NUCLEOTIDE SEQUENCE [LARGE SCALE GENOMIC DNA]</scope>
    <source>
        <strain evidence="1 2">A4</strain>
    </source>
</reference>
<keyword evidence="2" id="KW-1185">Reference proteome</keyword>
<comment type="caution">
    <text evidence="1">The sequence shown here is derived from an EMBL/GenBank/DDBJ whole genome shotgun (WGS) entry which is preliminary data.</text>
</comment>
<dbReference type="AlphaFoldDB" id="A0A2I1HMY7"/>
<name>A0A2I1HMY7_9GLOM</name>
<evidence type="ECO:0000313" key="1">
    <source>
        <dbReference type="EMBL" id="PKY60256.1"/>
    </source>
</evidence>
<evidence type="ECO:0000313" key="2">
    <source>
        <dbReference type="Proteomes" id="UP000234323"/>
    </source>
</evidence>
<protein>
    <submittedName>
        <fullName evidence="1">Uncharacterized protein</fullName>
    </submittedName>
</protein>
<sequence length="66" mass="7712">MTLENLINWEITQDWLKPFTCPTSMNYSQLVSWKVKSLTAAPETNEHLWTCPSILPTLQSIFHKTF</sequence>